<dbReference type="EMBL" id="NEDP02004827">
    <property type="protein sequence ID" value="OWF44301.1"/>
    <property type="molecule type" value="Genomic_DNA"/>
</dbReference>
<accession>A0A210Q6F5</accession>
<reference evidence="1 2" key="1">
    <citation type="journal article" date="2017" name="Nat. Ecol. Evol.">
        <title>Scallop genome provides insights into evolution of bilaterian karyotype and development.</title>
        <authorList>
            <person name="Wang S."/>
            <person name="Zhang J."/>
            <person name="Jiao W."/>
            <person name="Li J."/>
            <person name="Xun X."/>
            <person name="Sun Y."/>
            <person name="Guo X."/>
            <person name="Huan P."/>
            <person name="Dong B."/>
            <person name="Zhang L."/>
            <person name="Hu X."/>
            <person name="Sun X."/>
            <person name="Wang J."/>
            <person name="Zhao C."/>
            <person name="Wang Y."/>
            <person name="Wang D."/>
            <person name="Huang X."/>
            <person name="Wang R."/>
            <person name="Lv J."/>
            <person name="Li Y."/>
            <person name="Zhang Z."/>
            <person name="Liu B."/>
            <person name="Lu W."/>
            <person name="Hui Y."/>
            <person name="Liang J."/>
            <person name="Zhou Z."/>
            <person name="Hou R."/>
            <person name="Li X."/>
            <person name="Liu Y."/>
            <person name="Li H."/>
            <person name="Ning X."/>
            <person name="Lin Y."/>
            <person name="Zhao L."/>
            <person name="Xing Q."/>
            <person name="Dou J."/>
            <person name="Li Y."/>
            <person name="Mao J."/>
            <person name="Guo H."/>
            <person name="Dou H."/>
            <person name="Li T."/>
            <person name="Mu C."/>
            <person name="Jiang W."/>
            <person name="Fu Q."/>
            <person name="Fu X."/>
            <person name="Miao Y."/>
            <person name="Liu J."/>
            <person name="Yu Q."/>
            <person name="Li R."/>
            <person name="Liao H."/>
            <person name="Li X."/>
            <person name="Kong Y."/>
            <person name="Jiang Z."/>
            <person name="Chourrout D."/>
            <person name="Li R."/>
            <person name="Bao Z."/>
        </authorList>
    </citation>
    <scope>NUCLEOTIDE SEQUENCE [LARGE SCALE GENOMIC DNA]</scope>
    <source>
        <strain evidence="1 2">PY_sf001</strain>
    </source>
</reference>
<name>A0A210Q6F5_MIZYE</name>
<protein>
    <submittedName>
        <fullName evidence="1">Uncharacterized protein</fullName>
    </submittedName>
</protein>
<dbReference type="AlphaFoldDB" id="A0A210Q6F5"/>
<proteinExistence type="predicted"/>
<evidence type="ECO:0000313" key="2">
    <source>
        <dbReference type="Proteomes" id="UP000242188"/>
    </source>
</evidence>
<evidence type="ECO:0000313" key="1">
    <source>
        <dbReference type="EMBL" id="OWF44301.1"/>
    </source>
</evidence>
<keyword evidence="2" id="KW-1185">Reference proteome</keyword>
<organism evidence="1 2">
    <name type="scientific">Mizuhopecten yessoensis</name>
    <name type="common">Japanese scallop</name>
    <name type="synonym">Patinopecten yessoensis</name>
    <dbReference type="NCBI Taxonomy" id="6573"/>
    <lineage>
        <taxon>Eukaryota</taxon>
        <taxon>Metazoa</taxon>
        <taxon>Spiralia</taxon>
        <taxon>Lophotrochozoa</taxon>
        <taxon>Mollusca</taxon>
        <taxon>Bivalvia</taxon>
        <taxon>Autobranchia</taxon>
        <taxon>Pteriomorphia</taxon>
        <taxon>Pectinida</taxon>
        <taxon>Pectinoidea</taxon>
        <taxon>Pectinidae</taxon>
        <taxon>Mizuhopecten</taxon>
    </lineage>
</organism>
<gene>
    <name evidence="1" type="ORF">KP79_PYT15835</name>
</gene>
<dbReference type="Proteomes" id="UP000242188">
    <property type="component" value="Unassembled WGS sequence"/>
</dbReference>
<sequence>MMAANEAIRVCGERLRYIGDSMHTEYGQANDRWTKELSVYLVKVCGAIRVNVYLFNRLLVLALTASRTR</sequence>
<comment type="caution">
    <text evidence="1">The sequence shown here is derived from an EMBL/GenBank/DDBJ whole genome shotgun (WGS) entry which is preliminary data.</text>
</comment>